<dbReference type="Proteomes" id="UP000507245">
    <property type="component" value="Unassembled WGS sequence"/>
</dbReference>
<dbReference type="Gene3D" id="2.60.120.10">
    <property type="entry name" value="Jelly Rolls"/>
    <property type="match status" value="1"/>
</dbReference>
<organism evidence="8 10">
    <name type="scientific">Prunus armeniaca</name>
    <name type="common">Apricot</name>
    <name type="synonym">Armeniaca vulgaris</name>
    <dbReference type="NCBI Taxonomy" id="36596"/>
    <lineage>
        <taxon>Eukaryota</taxon>
        <taxon>Viridiplantae</taxon>
        <taxon>Streptophyta</taxon>
        <taxon>Embryophyta</taxon>
        <taxon>Tracheophyta</taxon>
        <taxon>Spermatophyta</taxon>
        <taxon>Magnoliopsida</taxon>
        <taxon>eudicotyledons</taxon>
        <taxon>Gunneridae</taxon>
        <taxon>Pentapetalae</taxon>
        <taxon>rosids</taxon>
        <taxon>fabids</taxon>
        <taxon>Rosales</taxon>
        <taxon>Rosaceae</taxon>
        <taxon>Amygdaloideae</taxon>
        <taxon>Amygdaleae</taxon>
        <taxon>Prunus</taxon>
    </lineage>
</organism>
<dbReference type="EMBL" id="CAEKKB010000001">
    <property type="protein sequence ID" value="CAB4297680.1"/>
    <property type="molecule type" value="Genomic_DNA"/>
</dbReference>
<proteinExistence type="inferred from homology"/>
<keyword evidence="4" id="KW-0479">Metal-binding</keyword>
<dbReference type="SUPFAM" id="SSF51182">
    <property type="entry name" value="RmlC-like cupins"/>
    <property type="match status" value="1"/>
</dbReference>
<evidence type="ECO:0000313" key="11">
    <source>
        <dbReference type="Proteomes" id="UP000507245"/>
    </source>
</evidence>
<evidence type="ECO:0000256" key="5">
    <source>
        <dbReference type="ARBA" id="ARBA00023002"/>
    </source>
</evidence>
<reference evidence="11" key="1">
    <citation type="journal article" date="2020" name="Genome Biol.">
        <title>Gamete binning: chromosome-level and haplotype-resolved genome assembly enabled by high-throughput single-cell sequencing of gamete genomes.</title>
        <authorList>
            <person name="Campoy J.A."/>
            <person name="Sun H."/>
            <person name="Goel M."/>
            <person name="Jiao W.-B."/>
            <person name="Folz-Donahue K."/>
            <person name="Wang N."/>
            <person name="Rubio M."/>
            <person name="Liu C."/>
            <person name="Kukat C."/>
            <person name="Ruiz D."/>
            <person name="Huettel B."/>
            <person name="Schneeberger K."/>
        </authorList>
    </citation>
    <scope>NUCLEOTIDE SEQUENCE [LARGE SCALE GENOMIC DNA]</scope>
    <source>
        <strain evidence="11">cv. Rojo Pasion</strain>
    </source>
</reference>
<protein>
    <recommendedName>
        <fullName evidence="3">cysteine dioxygenase</fullName>
        <ecNumber evidence="3">1.13.11.20</ecNumber>
    </recommendedName>
</protein>
<dbReference type="InterPro" id="IPR011051">
    <property type="entry name" value="RmlC_Cupin_sf"/>
</dbReference>
<evidence type="ECO:0000256" key="1">
    <source>
        <dbReference type="ARBA" id="ARBA00001954"/>
    </source>
</evidence>
<evidence type="ECO:0000313" key="10">
    <source>
        <dbReference type="Proteomes" id="UP000507222"/>
    </source>
</evidence>
<evidence type="ECO:0000256" key="2">
    <source>
        <dbReference type="ARBA" id="ARBA00006622"/>
    </source>
</evidence>
<dbReference type="GO" id="GO:0017172">
    <property type="term" value="F:cysteine dioxygenase activity"/>
    <property type="evidence" value="ECO:0007669"/>
    <property type="project" value="UniProtKB-EC"/>
</dbReference>
<reference evidence="8 10" key="2">
    <citation type="submission" date="2020-05" db="EMBL/GenBank/DDBJ databases">
        <authorList>
            <person name="Campoy J."/>
            <person name="Schneeberger K."/>
            <person name="Spophaly S."/>
        </authorList>
    </citation>
    <scope>NUCLEOTIDE SEQUENCE [LARGE SCALE GENOMIC DNA]</scope>
    <source>
        <strain evidence="8">PruArmRojPasFocal</strain>
    </source>
</reference>
<evidence type="ECO:0000313" key="8">
    <source>
        <dbReference type="EMBL" id="CAB4267182.1"/>
    </source>
</evidence>
<dbReference type="OrthoDB" id="271433at2759"/>
<dbReference type="GO" id="GO:0070483">
    <property type="term" value="P:detection of hypoxia"/>
    <property type="evidence" value="ECO:0007669"/>
    <property type="project" value="UniProtKB-ARBA"/>
</dbReference>
<dbReference type="EC" id="1.13.11.20" evidence="3"/>
<evidence type="ECO:0000313" key="9">
    <source>
        <dbReference type="EMBL" id="CAB4297680.1"/>
    </source>
</evidence>
<dbReference type="InterPro" id="IPR014710">
    <property type="entry name" value="RmlC-like_jellyroll"/>
</dbReference>
<keyword evidence="6" id="KW-0408">Iron</keyword>
<comment type="cofactor">
    <cofactor evidence="1">
        <name>Fe(2+)</name>
        <dbReference type="ChEBI" id="CHEBI:29033"/>
    </cofactor>
</comment>
<dbReference type="PANTHER" id="PTHR22966:SF52">
    <property type="entry name" value="CYSTEINE DIOXYGENASE"/>
    <property type="match status" value="1"/>
</dbReference>
<dbReference type="GO" id="GO:0046872">
    <property type="term" value="F:metal ion binding"/>
    <property type="evidence" value="ECO:0007669"/>
    <property type="project" value="UniProtKB-KW"/>
</dbReference>
<evidence type="ECO:0000256" key="6">
    <source>
        <dbReference type="ARBA" id="ARBA00023004"/>
    </source>
</evidence>
<dbReference type="PANTHER" id="PTHR22966">
    <property type="entry name" value="2-AMINOETHANETHIOL DIOXYGENASE"/>
    <property type="match status" value="1"/>
</dbReference>
<dbReference type="EMBL" id="CAEKDK010000001">
    <property type="protein sequence ID" value="CAB4267182.1"/>
    <property type="molecule type" value="Genomic_DNA"/>
</dbReference>
<name>A0A6J5TTU7_PRUAR</name>
<keyword evidence="5" id="KW-0560">Oxidoreductase</keyword>
<dbReference type="Pfam" id="PF07847">
    <property type="entry name" value="PCO_ADO"/>
    <property type="match status" value="1"/>
</dbReference>
<comment type="catalytic activity">
    <reaction evidence="7">
        <text>L-cysteine + O2 = 3-sulfino-L-alanine + H(+)</text>
        <dbReference type="Rhea" id="RHEA:20441"/>
        <dbReference type="ChEBI" id="CHEBI:15378"/>
        <dbReference type="ChEBI" id="CHEBI:15379"/>
        <dbReference type="ChEBI" id="CHEBI:35235"/>
        <dbReference type="ChEBI" id="CHEBI:61085"/>
        <dbReference type="EC" id="1.13.11.20"/>
    </reaction>
    <physiologicalReaction direction="left-to-right" evidence="7">
        <dbReference type="Rhea" id="RHEA:20442"/>
    </physiologicalReaction>
</comment>
<evidence type="ECO:0000256" key="7">
    <source>
        <dbReference type="ARBA" id="ARBA00024284"/>
    </source>
</evidence>
<evidence type="ECO:0000256" key="4">
    <source>
        <dbReference type="ARBA" id="ARBA00022723"/>
    </source>
</evidence>
<sequence>MDTNCRMQKSKIQTLYEACNLLFSQKMLPTSQQVQWLKIFMGTFKAIDVGIDEFGLCGSPSTSPRRDKGLICGQSISQITYIHIHECHHFSIGVFCFPAGATLPLHDHPGMTVFSKLLYGSCYVKAYDWINGGTTSGFRTFGLAGKVLDGIMRAPCETSVLFPTSGGNIHSFSAVTPCAILDVLSPPYSEELGRPSTYFLEFPISSLPVFGAGYAMLEEGELQDDLVVAGAPYLGPPIDDAGIGCCCLLDFASE</sequence>
<evidence type="ECO:0000256" key="3">
    <source>
        <dbReference type="ARBA" id="ARBA00013133"/>
    </source>
</evidence>
<comment type="similarity">
    <text evidence="2">Belongs to the cysteine dioxygenase family.</text>
</comment>
<dbReference type="InterPro" id="IPR012864">
    <property type="entry name" value="PCO/ADO"/>
</dbReference>
<keyword evidence="11" id="KW-1185">Reference proteome</keyword>
<dbReference type="Proteomes" id="UP000507222">
    <property type="component" value="Unassembled WGS sequence"/>
</dbReference>
<dbReference type="CDD" id="cd20289">
    <property type="entry name" value="cupin_ADO"/>
    <property type="match status" value="1"/>
</dbReference>
<dbReference type="AlphaFoldDB" id="A0A6J5TTU7"/>
<gene>
    <name evidence="8" type="ORF">CURHAP_LOCUS9785</name>
    <name evidence="9" type="ORF">ORAREDHAP_LOCUS9682</name>
</gene>
<accession>A0A6J5TTU7</accession>